<dbReference type="Proteomes" id="UP001157034">
    <property type="component" value="Unassembled WGS sequence"/>
</dbReference>
<reference evidence="2" key="1">
    <citation type="journal article" date="2019" name="Int. J. Syst. Evol. Microbiol.">
        <title>The Global Catalogue of Microorganisms (GCM) 10K type strain sequencing project: providing services to taxonomists for standard genome sequencing and annotation.</title>
        <authorList>
            <consortium name="The Broad Institute Genomics Platform"/>
            <consortium name="The Broad Institute Genome Sequencing Center for Infectious Disease"/>
            <person name="Wu L."/>
            <person name="Ma J."/>
        </authorList>
    </citation>
    <scope>NUCLEOTIDE SEQUENCE [LARGE SCALE GENOMIC DNA]</scope>
    <source>
        <strain evidence="2">NBRC 108894</strain>
    </source>
</reference>
<organism evidence="1 2">
    <name type="scientific">Pseudolysinimonas kribbensis</name>
    <dbReference type="NCBI Taxonomy" id="433641"/>
    <lineage>
        <taxon>Bacteria</taxon>
        <taxon>Bacillati</taxon>
        <taxon>Actinomycetota</taxon>
        <taxon>Actinomycetes</taxon>
        <taxon>Micrococcales</taxon>
        <taxon>Microbacteriaceae</taxon>
        <taxon>Pseudolysinimonas</taxon>
    </lineage>
</organism>
<comment type="caution">
    <text evidence="1">The sequence shown here is derived from an EMBL/GenBank/DDBJ whole genome shotgun (WGS) entry which is preliminary data.</text>
</comment>
<keyword evidence="2" id="KW-1185">Reference proteome</keyword>
<evidence type="ECO:0000313" key="1">
    <source>
        <dbReference type="EMBL" id="GMA96165.1"/>
    </source>
</evidence>
<accession>A0ABQ6K6C2</accession>
<proteinExistence type="predicted"/>
<gene>
    <name evidence="1" type="ORF">GCM10025881_29890</name>
</gene>
<dbReference type="EMBL" id="BSVB01000001">
    <property type="protein sequence ID" value="GMA96165.1"/>
    <property type="molecule type" value="Genomic_DNA"/>
</dbReference>
<name>A0ABQ6K6C2_9MICO</name>
<sequence length="82" mass="8110">MLRATVLSSVPVIRVLGDIAVSADDGTIYGSPIDGSGTVLSIDPTTGTVTRAFTVTGPGASASYNSLTALPAGELLQGISTS</sequence>
<dbReference type="RefSeq" id="WP_284254791.1">
    <property type="nucleotide sequence ID" value="NZ_BSVB01000001.1"/>
</dbReference>
<dbReference type="SUPFAM" id="SSF63829">
    <property type="entry name" value="Calcium-dependent phosphotriesterase"/>
    <property type="match status" value="1"/>
</dbReference>
<evidence type="ECO:0000313" key="2">
    <source>
        <dbReference type="Proteomes" id="UP001157034"/>
    </source>
</evidence>
<protein>
    <submittedName>
        <fullName evidence="1">Uncharacterized protein</fullName>
    </submittedName>
</protein>